<evidence type="ECO:0000313" key="1">
    <source>
        <dbReference type="EMBL" id="MFC6836663.1"/>
    </source>
</evidence>
<comment type="caution">
    <text evidence="1">The sequence shown here is derived from an EMBL/GenBank/DDBJ whole genome shotgun (WGS) entry which is preliminary data.</text>
</comment>
<gene>
    <name evidence="1" type="ORF">ACFQHK_09065</name>
</gene>
<dbReference type="PANTHER" id="PTHR42195:SF1">
    <property type="entry name" value="ZINC FINGER PROTEIN"/>
    <property type="match status" value="1"/>
</dbReference>
<accession>A0ABD5U8G5</accession>
<dbReference type="PIRSF" id="PIRSF015877">
    <property type="entry name" value="UCP015877"/>
    <property type="match status" value="1"/>
</dbReference>
<sequence length="216" mass="24067">MSQPGQQVAVACPACSPDVETVHEVLSPGGTPTVRCTECGHTHKTELEEERTVERDVIVSQDGESFKTRVEAPAEETVAAGEEFIVDTDEALMTVRITSLEVGEERRSKLARVEEVETFWTRAVDNVHVPVTLNPKEGGRDDTRSLKLLLPGDQEFVVGQRETFGDEEFTVKSIRIRDDARGYDFWQLDHDGDSAVAKDVKRVYGDDETSDAWSAW</sequence>
<reference evidence="1 2" key="1">
    <citation type="journal article" date="2019" name="Int. J. Syst. Evol. Microbiol.">
        <title>The Global Catalogue of Microorganisms (GCM) 10K type strain sequencing project: providing services to taxonomists for standard genome sequencing and annotation.</title>
        <authorList>
            <consortium name="The Broad Institute Genomics Platform"/>
            <consortium name="The Broad Institute Genome Sequencing Center for Infectious Disease"/>
            <person name="Wu L."/>
            <person name="Ma J."/>
        </authorList>
    </citation>
    <scope>NUCLEOTIDE SEQUENCE [LARGE SCALE GENOMIC DNA]</scope>
    <source>
        <strain evidence="1 2">PSRA2</strain>
    </source>
</reference>
<name>A0ABD5U8G5_9EURY</name>
<dbReference type="PANTHER" id="PTHR42195">
    <property type="entry name" value="UCP015877 FAMILY PROTEIN"/>
    <property type="match status" value="1"/>
</dbReference>
<organism evidence="1 2">
    <name type="scientific">Halomarina ordinaria</name>
    <dbReference type="NCBI Taxonomy" id="3033939"/>
    <lineage>
        <taxon>Archaea</taxon>
        <taxon>Methanobacteriati</taxon>
        <taxon>Methanobacteriota</taxon>
        <taxon>Stenosarchaea group</taxon>
        <taxon>Halobacteria</taxon>
        <taxon>Halobacteriales</taxon>
        <taxon>Natronomonadaceae</taxon>
        <taxon>Halomarina</taxon>
    </lineage>
</organism>
<dbReference type="InterPro" id="IPR012041">
    <property type="entry name" value="Znf_CPxCG-like"/>
</dbReference>
<dbReference type="EMBL" id="JBHSXM010000001">
    <property type="protein sequence ID" value="MFC6836663.1"/>
    <property type="molecule type" value="Genomic_DNA"/>
</dbReference>
<protein>
    <submittedName>
        <fullName evidence="1">HVO_0476 family zinc finger protein</fullName>
    </submittedName>
</protein>
<evidence type="ECO:0000313" key="2">
    <source>
        <dbReference type="Proteomes" id="UP001596406"/>
    </source>
</evidence>
<dbReference type="RefSeq" id="WP_304448344.1">
    <property type="nucleotide sequence ID" value="NZ_JARRAH010000001.1"/>
</dbReference>
<dbReference type="AlphaFoldDB" id="A0ABD5U8G5"/>
<keyword evidence="2" id="KW-1185">Reference proteome</keyword>
<proteinExistence type="predicted"/>
<dbReference type="Proteomes" id="UP001596406">
    <property type="component" value="Unassembled WGS sequence"/>
</dbReference>
<dbReference type="Pfam" id="PF19769">
    <property type="entry name" value="CPxCG_zf"/>
    <property type="match status" value="1"/>
</dbReference>